<evidence type="ECO:0000256" key="4">
    <source>
        <dbReference type="ARBA" id="ARBA00022614"/>
    </source>
</evidence>
<dbReference type="GO" id="GO:0004672">
    <property type="term" value="F:protein kinase activity"/>
    <property type="evidence" value="ECO:0007669"/>
    <property type="project" value="InterPro"/>
</dbReference>
<evidence type="ECO:0000256" key="5">
    <source>
        <dbReference type="ARBA" id="ARBA00022692"/>
    </source>
</evidence>
<dbReference type="PROSITE" id="PS50011">
    <property type="entry name" value="PROTEIN_KINASE_DOM"/>
    <property type="match status" value="1"/>
</dbReference>
<dbReference type="PANTHER" id="PTHR48007:SF83">
    <property type="entry name" value="PROTEIN KINASE DOMAIN-CONTAINING PROTEIN"/>
    <property type="match status" value="1"/>
</dbReference>
<evidence type="ECO:0000256" key="8">
    <source>
        <dbReference type="ARBA" id="ARBA00022989"/>
    </source>
</evidence>
<accession>S8D5C3</accession>
<evidence type="ECO:0000313" key="13">
    <source>
        <dbReference type="EMBL" id="EPS72631.1"/>
    </source>
</evidence>
<evidence type="ECO:0000256" key="6">
    <source>
        <dbReference type="ARBA" id="ARBA00022729"/>
    </source>
</evidence>
<dbReference type="PANTHER" id="PTHR48007">
    <property type="entry name" value="LEUCINE-RICH REPEAT RECEPTOR-LIKE PROTEIN KINASE PXC1"/>
    <property type="match status" value="1"/>
</dbReference>
<evidence type="ECO:0000256" key="7">
    <source>
        <dbReference type="ARBA" id="ARBA00022737"/>
    </source>
</evidence>
<evidence type="ECO:0000256" key="1">
    <source>
        <dbReference type="ARBA" id="ARBA00004479"/>
    </source>
</evidence>
<evidence type="ECO:0000256" key="9">
    <source>
        <dbReference type="ARBA" id="ARBA00023136"/>
    </source>
</evidence>
<keyword evidence="3" id="KW-0597">Phosphoprotein</keyword>
<dbReference type="SMART" id="SM00369">
    <property type="entry name" value="LRR_TYP"/>
    <property type="match status" value="4"/>
</dbReference>
<dbReference type="SUPFAM" id="SSF52058">
    <property type="entry name" value="L domain-like"/>
    <property type="match status" value="1"/>
</dbReference>
<gene>
    <name evidence="13" type="ORF">M569_02128</name>
</gene>
<dbReference type="InterPro" id="IPR000719">
    <property type="entry name" value="Prot_kinase_dom"/>
</dbReference>
<dbReference type="GO" id="GO:0051707">
    <property type="term" value="P:response to other organism"/>
    <property type="evidence" value="ECO:0007669"/>
    <property type="project" value="UniProtKB-ARBA"/>
</dbReference>
<dbReference type="GO" id="GO:0016020">
    <property type="term" value="C:membrane"/>
    <property type="evidence" value="ECO:0007669"/>
    <property type="project" value="UniProtKB-SubCell"/>
</dbReference>
<dbReference type="FunFam" id="3.80.10.10:FF:000722">
    <property type="entry name" value="Leucine-rich repeat receptor-like protein kinase"/>
    <property type="match status" value="1"/>
</dbReference>
<protein>
    <recommendedName>
        <fullName evidence="12">Protein kinase domain-containing protein</fullName>
    </recommendedName>
</protein>
<feature type="signal peptide" evidence="11">
    <location>
        <begin position="1"/>
        <end position="24"/>
    </location>
</feature>
<evidence type="ECO:0000259" key="12">
    <source>
        <dbReference type="PROSITE" id="PS50011"/>
    </source>
</evidence>
<dbReference type="InterPro" id="IPR003591">
    <property type="entry name" value="Leu-rich_rpt_typical-subtyp"/>
</dbReference>
<comment type="caution">
    <text evidence="13">The sequence shown here is derived from an EMBL/GenBank/DDBJ whole genome shotgun (WGS) entry which is preliminary data.</text>
</comment>
<keyword evidence="7" id="KW-0677">Repeat</keyword>
<comment type="similarity">
    <text evidence="2">Belongs to the RLP family.</text>
</comment>
<feature type="chain" id="PRO_5004562403" description="Protein kinase domain-containing protein" evidence="11">
    <location>
        <begin position="25"/>
        <end position="648"/>
    </location>
</feature>
<dbReference type="InterPro" id="IPR001245">
    <property type="entry name" value="Ser-Thr/Tyr_kinase_cat_dom"/>
</dbReference>
<dbReference type="Pfam" id="PF00560">
    <property type="entry name" value="LRR_1"/>
    <property type="match status" value="4"/>
</dbReference>
<dbReference type="Proteomes" id="UP000015453">
    <property type="component" value="Unassembled WGS sequence"/>
</dbReference>
<dbReference type="InterPro" id="IPR013210">
    <property type="entry name" value="LRR_N_plant-typ"/>
</dbReference>
<keyword evidence="4" id="KW-0433">Leucine-rich repeat</keyword>
<dbReference type="Pfam" id="PF08263">
    <property type="entry name" value="LRRNT_2"/>
    <property type="match status" value="1"/>
</dbReference>
<dbReference type="GO" id="GO:0006952">
    <property type="term" value="P:defense response"/>
    <property type="evidence" value="ECO:0007669"/>
    <property type="project" value="UniProtKB-ARBA"/>
</dbReference>
<evidence type="ECO:0000256" key="2">
    <source>
        <dbReference type="ARBA" id="ARBA00009592"/>
    </source>
</evidence>
<dbReference type="OrthoDB" id="4062651at2759"/>
<dbReference type="InterPro" id="IPR011009">
    <property type="entry name" value="Kinase-like_dom_sf"/>
</dbReference>
<keyword evidence="6 11" id="KW-0732">Signal</keyword>
<dbReference type="InterPro" id="IPR032675">
    <property type="entry name" value="LRR_dom_sf"/>
</dbReference>
<dbReference type="EMBL" id="AUSU01000765">
    <property type="protein sequence ID" value="EPS72631.1"/>
    <property type="molecule type" value="Genomic_DNA"/>
</dbReference>
<keyword evidence="5" id="KW-0812">Transmembrane</keyword>
<evidence type="ECO:0000256" key="3">
    <source>
        <dbReference type="ARBA" id="ARBA00022553"/>
    </source>
</evidence>
<name>S8D5C3_9LAMI</name>
<keyword evidence="14" id="KW-1185">Reference proteome</keyword>
<reference evidence="13 14" key="1">
    <citation type="journal article" date="2013" name="BMC Genomics">
        <title>The miniature genome of a carnivorous plant Genlisea aurea contains a low number of genes and short non-coding sequences.</title>
        <authorList>
            <person name="Leushkin E.V."/>
            <person name="Sutormin R.A."/>
            <person name="Nabieva E.R."/>
            <person name="Penin A.A."/>
            <person name="Kondrashov A.S."/>
            <person name="Logacheva M.D."/>
        </authorList>
    </citation>
    <scope>NUCLEOTIDE SEQUENCE [LARGE SCALE GENOMIC DNA]</scope>
</reference>
<dbReference type="SUPFAM" id="SSF56112">
    <property type="entry name" value="Protein kinase-like (PK-like)"/>
    <property type="match status" value="1"/>
</dbReference>
<dbReference type="FunFam" id="3.80.10.10:FF:000275">
    <property type="entry name" value="Leucine-rich repeat receptor-like protein kinase"/>
    <property type="match status" value="1"/>
</dbReference>
<dbReference type="Gene3D" id="3.30.200.20">
    <property type="entry name" value="Phosphorylase Kinase, domain 1"/>
    <property type="match status" value="1"/>
</dbReference>
<evidence type="ECO:0000313" key="14">
    <source>
        <dbReference type="Proteomes" id="UP000015453"/>
    </source>
</evidence>
<dbReference type="InterPro" id="IPR001611">
    <property type="entry name" value="Leu-rich_rpt"/>
</dbReference>
<dbReference type="SMART" id="SM00220">
    <property type="entry name" value="S_TKc"/>
    <property type="match status" value="1"/>
</dbReference>
<organism evidence="13 14">
    <name type="scientific">Genlisea aurea</name>
    <dbReference type="NCBI Taxonomy" id="192259"/>
    <lineage>
        <taxon>Eukaryota</taxon>
        <taxon>Viridiplantae</taxon>
        <taxon>Streptophyta</taxon>
        <taxon>Embryophyta</taxon>
        <taxon>Tracheophyta</taxon>
        <taxon>Spermatophyta</taxon>
        <taxon>Magnoliopsida</taxon>
        <taxon>eudicotyledons</taxon>
        <taxon>Gunneridae</taxon>
        <taxon>Pentapetalae</taxon>
        <taxon>asterids</taxon>
        <taxon>lamiids</taxon>
        <taxon>Lamiales</taxon>
        <taxon>Lentibulariaceae</taxon>
        <taxon>Genlisea</taxon>
    </lineage>
</organism>
<feature type="domain" description="Protein kinase" evidence="12">
    <location>
        <begin position="382"/>
        <end position="645"/>
    </location>
</feature>
<keyword evidence="8" id="KW-1133">Transmembrane helix</keyword>
<evidence type="ECO:0000256" key="10">
    <source>
        <dbReference type="ARBA" id="ARBA00023180"/>
    </source>
</evidence>
<evidence type="ECO:0000256" key="11">
    <source>
        <dbReference type="SAM" id="SignalP"/>
    </source>
</evidence>
<sequence length="648" mass="71418">MLKVADYALFLMLGYCSFWMNVSCLNDEGMALLSFKKSIEEDPRAALVNWNPSDSTPCSWDGVKCENQTVISIRIPLKNLSGPLPAASLGSLSNLRHLNIRSNRFSGEFSPEIFRARKLRSLVLSRNSLSGILPPEMGNLKNLENLVFSENEFSGPLDQSLFRCEKLRRLLLSRNNFSGALPHGGLWENLPLLERLDLSYNSFGGSIPSELGSLSNLKRTLDLSHNQFTGPIPSSLGELSSKVYVDLSYNNLSGPIPMDVGDLMCRKPITFVGNPKLCGFPLPNPCPSSPSPSPSPGEEQQKGSVNLGRLIGSAVIDINVLFIASFLCFYCKRSCCRIGKRAAAMEEFACFERDTSSSENSVQYGLVCLDSELNIDAEKLFRSSASVFSSSGLGILYKVELDGGLELAVKRLKTGGGLIRVEEQFDAEMEAVSKIKHDNVLSIRAYYLSITEFLLISDFIPNGNLAAAIRCMMSSPLPWPARLRIMKGVARGLTHLHEKHVHGDLKPSNILLGNGMEPKISDFRVKSLAKLVNRFDDDDDDAASFIPSSYRAPELIRGSKASRKSDVYSFGVISLEVIRGRTLPFPFPFGEMQKKQPSIDPFLLLQVPDQIDGIMTVFEIAASCTADKPEMRPPIKLVANSLERVQAQ</sequence>
<dbReference type="AlphaFoldDB" id="S8D5C3"/>
<comment type="subcellular location">
    <subcellularLocation>
        <location evidence="1">Membrane</location>
        <topology evidence="1">Single-pass type I membrane protein</topology>
    </subcellularLocation>
</comment>
<keyword evidence="9" id="KW-0472">Membrane</keyword>
<dbReference type="Pfam" id="PF07714">
    <property type="entry name" value="PK_Tyr_Ser-Thr"/>
    <property type="match status" value="1"/>
</dbReference>
<keyword evidence="10" id="KW-0325">Glycoprotein</keyword>
<dbReference type="GO" id="GO:0005524">
    <property type="term" value="F:ATP binding"/>
    <property type="evidence" value="ECO:0007669"/>
    <property type="project" value="InterPro"/>
</dbReference>
<dbReference type="InterPro" id="IPR046959">
    <property type="entry name" value="PRK1-6/SRF4-like"/>
</dbReference>
<dbReference type="Gene3D" id="3.80.10.10">
    <property type="entry name" value="Ribonuclease Inhibitor"/>
    <property type="match status" value="2"/>
</dbReference>
<proteinExistence type="inferred from homology"/>
<dbReference type="Gene3D" id="1.10.510.10">
    <property type="entry name" value="Transferase(Phosphotransferase) domain 1"/>
    <property type="match status" value="1"/>
</dbReference>